<reference evidence="2 3" key="1">
    <citation type="submission" date="2022-07" db="EMBL/GenBank/DDBJ databases">
        <title>Methylomonas rivi sp. nov., Methylomonas rosea sp. nov., Methylomonas aureus sp. nov. and Methylomonas subterranea sp. nov., four novel methanotrophs isolated from a freshwater creek and the deep terrestrial subsurface.</title>
        <authorList>
            <person name="Abin C."/>
            <person name="Sankaranarayanan K."/>
            <person name="Garner C."/>
            <person name="Sindelar R."/>
            <person name="Kotary K."/>
            <person name="Garner R."/>
            <person name="Barclay S."/>
            <person name="Lawson P."/>
            <person name="Krumholz L."/>
        </authorList>
    </citation>
    <scope>NUCLEOTIDE SEQUENCE [LARGE SCALE GENOMIC DNA]</scope>
    <source>
        <strain evidence="2 3">WSC-7</strain>
    </source>
</reference>
<dbReference type="InterPro" id="IPR052553">
    <property type="entry name" value="CbiG_hydrolase"/>
</dbReference>
<dbReference type="InterPro" id="IPR036518">
    <property type="entry name" value="CobE/GbiG_C_sf"/>
</dbReference>
<protein>
    <submittedName>
        <fullName evidence="2">Cobalamin biosynthesis protein</fullName>
    </submittedName>
</protein>
<keyword evidence="3" id="KW-1185">Reference proteome</keyword>
<comment type="caution">
    <text evidence="2">The sequence shown here is derived from an EMBL/GenBank/DDBJ whole genome shotgun (WGS) entry which is preliminary data.</text>
</comment>
<accession>A0ABT1TQS5</accession>
<gene>
    <name evidence="2" type="ORF">NP589_06760</name>
</gene>
<dbReference type="PANTHER" id="PTHR37477:SF1">
    <property type="entry name" value="COBALT-PRECORRIN-5A HYDROLASE"/>
    <property type="match status" value="1"/>
</dbReference>
<evidence type="ECO:0000313" key="2">
    <source>
        <dbReference type="EMBL" id="MCQ8117118.1"/>
    </source>
</evidence>
<evidence type="ECO:0000259" key="1">
    <source>
        <dbReference type="Pfam" id="PF01890"/>
    </source>
</evidence>
<dbReference type="Pfam" id="PF01890">
    <property type="entry name" value="CbiG_C"/>
    <property type="match status" value="1"/>
</dbReference>
<feature type="domain" description="CobE/GbiG C-terminal" evidence="1">
    <location>
        <begin position="3"/>
        <end position="126"/>
    </location>
</feature>
<proteinExistence type="predicted"/>
<dbReference type="Proteomes" id="UP001524570">
    <property type="component" value="Unassembled WGS sequence"/>
</dbReference>
<evidence type="ECO:0000313" key="3">
    <source>
        <dbReference type="Proteomes" id="UP001524570"/>
    </source>
</evidence>
<dbReference type="SUPFAM" id="SSF159664">
    <property type="entry name" value="CobE/GbiG C-terminal domain-like"/>
    <property type="match status" value="1"/>
</dbReference>
<dbReference type="RefSeq" id="WP_256606287.1">
    <property type="nucleotide sequence ID" value="NZ_JANIBL010000015.1"/>
</dbReference>
<organism evidence="2 3">
    <name type="scientific">Methylomonas rosea</name>
    <dbReference type="NCBI Taxonomy" id="2952227"/>
    <lineage>
        <taxon>Bacteria</taxon>
        <taxon>Pseudomonadati</taxon>
        <taxon>Pseudomonadota</taxon>
        <taxon>Gammaproteobacteria</taxon>
        <taxon>Methylococcales</taxon>
        <taxon>Methylococcaceae</taxon>
        <taxon>Methylomonas</taxon>
    </lineage>
</organism>
<dbReference type="PANTHER" id="PTHR37477">
    <property type="entry name" value="COBALT-PRECORRIN-5A HYDROLASE"/>
    <property type="match status" value="1"/>
</dbReference>
<sequence>MKVILGLGCDRNTSLTTLNTAVEQSLAMAGLDKSAVGGVASIDKKNDETAILQLAADHAWSLTFYPAEQLAQVPVPNPSEVVRKYMGTPAVAEAAALLAAGVGSELLLEKHKYRGEDGKNATVSIASISKKRTRHEDR</sequence>
<dbReference type="Gene3D" id="3.30.420.180">
    <property type="entry name" value="CobE/GbiG C-terminal domain"/>
    <property type="match status" value="1"/>
</dbReference>
<dbReference type="EMBL" id="JANIBL010000015">
    <property type="protein sequence ID" value="MCQ8117118.1"/>
    <property type="molecule type" value="Genomic_DNA"/>
</dbReference>
<dbReference type="InterPro" id="IPR002750">
    <property type="entry name" value="CobE/GbiG_C"/>
</dbReference>
<name>A0ABT1TQS5_9GAMM</name>